<dbReference type="Proteomes" id="UP000546162">
    <property type="component" value="Unassembled WGS sequence"/>
</dbReference>
<dbReference type="EMBL" id="JACHNB010000001">
    <property type="protein sequence ID" value="MBB4737311.1"/>
    <property type="molecule type" value="Genomic_DNA"/>
</dbReference>
<dbReference type="AlphaFoldDB" id="A0A7W7M554"/>
<name>A0A7W7M554_9ACTN</name>
<keyword evidence="3" id="KW-1185">Reference proteome</keyword>
<protein>
    <submittedName>
        <fullName evidence="2">Uncharacterized protein</fullName>
    </submittedName>
</protein>
<gene>
    <name evidence="2" type="ORF">BJY16_000770</name>
</gene>
<feature type="compositionally biased region" description="Basic and acidic residues" evidence="1">
    <location>
        <begin position="31"/>
        <end position="42"/>
    </location>
</feature>
<sequence length="67" mass="7033">MISGPGAEGAGAVLNAWPRSSRSPVVTGPRELPECGWRDRPRPRSAAGGTRASPRSAVSAPRELPER</sequence>
<reference evidence="2 3" key="1">
    <citation type="submission" date="2020-08" db="EMBL/GenBank/DDBJ databases">
        <title>Sequencing the genomes of 1000 actinobacteria strains.</title>
        <authorList>
            <person name="Klenk H.-P."/>
        </authorList>
    </citation>
    <scope>NUCLEOTIDE SEQUENCE [LARGE SCALE GENOMIC DNA]</scope>
    <source>
        <strain evidence="2 3">DSM 45809</strain>
    </source>
</reference>
<proteinExistence type="predicted"/>
<evidence type="ECO:0000313" key="3">
    <source>
        <dbReference type="Proteomes" id="UP000546162"/>
    </source>
</evidence>
<evidence type="ECO:0000256" key="1">
    <source>
        <dbReference type="SAM" id="MobiDB-lite"/>
    </source>
</evidence>
<evidence type="ECO:0000313" key="2">
    <source>
        <dbReference type="EMBL" id="MBB4737311.1"/>
    </source>
</evidence>
<feature type="region of interest" description="Disordered" evidence="1">
    <location>
        <begin position="1"/>
        <end position="67"/>
    </location>
</feature>
<comment type="caution">
    <text evidence="2">The sequence shown here is derived from an EMBL/GenBank/DDBJ whole genome shotgun (WGS) entry which is preliminary data.</text>
</comment>
<organism evidence="2 3">
    <name type="scientific">Actinoplanes octamycinicus</name>
    <dbReference type="NCBI Taxonomy" id="135948"/>
    <lineage>
        <taxon>Bacteria</taxon>
        <taxon>Bacillati</taxon>
        <taxon>Actinomycetota</taxon>
        <taxon>Actinomycetes</taxon>
        <taxon>Micromonosporales</taxon>
        <taxon>Micromonosporaceae</taxon>
        <taxon>Actinoplanes</taxon>
    </lineage>
</organism>
<accession>A0A7W7M554</accession>